<feature type="domain" description="GST N-terminal" evidence="1">
    <location>
        <begin position="1"/>
        <end position="80"/>
    </location>
</feature>
<dbReference type="InterPro" id="IPR004045">
    <property type="entry name" value="Glutathione_S-Trfase_N"/>
</dbReference>
<dbReference type="SFLD" id="SFLDG00358">
    <property type="entry name" value="Main_(cytGST)"/>
    <property type="match status" value="1"/>
</dbReference>
<evidence type="ECO:0000259" key="2">
    <source>
        <dbReference type="PROSITE" id="PS50405"/>
    </source>
</evidence>
<evidence type="ECO:0000313" key="3">
    <source>
        <dbReference type="EMBL" id="MFC0591968.1"/>
    </source>
</evidence>
<feature type="domain" description="GST C-terminal" evidence="2">
    <location>
        <begin position="85"/>
        <end position="216"/>
    </location>
</feature>
<dbReference type="PROSITE" id="PS50404">
    <property type="entry name" value="GST_NTER"/>
    <property type="match status" value="1"/>
</dbReference>
<reference evidence="3 4" key="1">
    <citation type="submission" date="2024-09" db="EMBL/GenBank/DDBJ databases">
        <authorList>
            <person name="Sun Q."/>
            <person name="Mori K."/>
        </authorList>
    </citation>
    <scope>NUCLEOTIDE SEQUENCE [LARGE SCALE GENOMIC DNA]</scope>
    <source>
        <strain evidence="3 4">NCAIM B.02336</strain>
    </source>
</reference>
<dbReference type="InterPro" id="IPR004046">
    <property type="entry name" value="GST_C"/>
</dbReference>
<dbReference type="InterPro" id="IPR040079">
    <property type="entry name" value="Glutathione_S-Trfase"/>
</dbReference>
<dbReference type="Gene3D" id="1.20.1050.10">
    <property type="match status" value="1"/>
</dbReference>
<dbReference type="InterPro" id="IPR034345">
    <property type="entry name" value="Gtt2-like_N"/>
</dbReference>
<dbReference type="PANTHER" id="PTHR44051:SF8">
    <property type="entry name" value="GLUTATHIONE S-TRANSFERASE GSTA"/>
    <property type="match status" value="1"/>
</dbReference>
<protein>
    <submittedName>
        <fullName evidence="3">Glutathione S-transferase family protein</fullName>
    </submittedName>
</protein>
<evidence type="ECO:0000313" key="4">
    <source>
        <dbReference type="Proteomes" id="UP001589834"/>
    </source>
</evidence>
<sequence length="216" mass="23836">MIVLDALSPAPRCLRMFLLEKRLNLPMRQVDVFSGENRQAPYLAHNPAGQTPALLLDDGSCIAESVAIMEYLEERHPAPALIGATPEERAATRQWQRRVELNITENIHNAYHYAEGQARFAGRIPVAPEAAAGLKRVAQDRLAWLDGMLGAQPWLAGERFTLADIWLYVWLDFAATVGQPWDRGLPRIGPWFDRVAARPSAAGSLHPACKPGGARG</sequence>
<dbReference type="SUPFAM" id="SSF52833">
    <property type="entry name" value="Thioredoxin-like"/>
    <property type="match status" value="1"/>
</dbReference>
<accession>A0ABV6PSB0</accession>
<dbReference type="Gene3D" id="3.40.30.10">
    <property type="entry name" value="Glutaredoxin"/>
    <property type="match status" value="1"/>
</dbReference>
<organism evidence="3 4">
    <name type="scientific">Ottowia pentelensis</name>
    <dbReference type="NCBI Taxonomy" id="511108"/>
    <lineage>
        <taxon>Bacteria</taxon>
        <taxon>Pseudomonadati</taxon>
        <taxon>Pseudomonadota</taxon>
        <taxon>Betaproteobacteria</taxon>
        <taxon>Burkholderiales</taxon>
        <taxon>Comamonadaceae</taxon>
        <taxon>Ottowia</taxon>
    </lineage>
</organism>
<proteinExistence type="predicted"/>
<evidence type="ECO:0000259" key="1">
    <source>
        <dbReference type="PROSITE" id="PS50404"/>
    </source>
</evidence>
<dbReference type="Pfam" id="PF00043">
    <property type="entry name" value="GST_C"/>
    <property type="match status" value="1"/>
</dbReference>
<dbReference type="PROSITE" id="PS50405">
    <property type="entry name" value="GST_CTER"/>
    <property type="match status" value="1"/>
</dbReference>
<dbReference type="InterPro" id="IPR036282">
    <property type="entry name" value="Glutathione-S-Trfase_C_sf"/>
</dbReference>
<dbReference type="Proteomes" id="UP001589834">
    <property type="component" value="Unassembled WGS sequence"/>
</dbReference>
<dbReference type="SUPFAM" id="SSF47616">
    <property type="entry name" value="GST C-terminal domain-like"/>
    <property type="match status" value="1"/>
</dbReference>
<dbReference type="RefSeq" id="WP_377480631.1">
    <property type="nucleotide sequence ID" value="NZ_JBHLTN010000007.1"/>
</dbReference>
<dbReference type="PANTHER" id="PTHR44051">
    <property type="entry name" value="GLUTATHIONE S-TRANSFERASE-RELATED"/>
    <property type="match status" value="1"/>
</dbReference>
<dbReference type="SFLD" id="SFLDS00019">
    <property type="entry name" value="Glutathione_Transferase_(cytos"/>
    <property type="match status" value="1"/>
</dbReference>
<dbReference type="InterPro" id="IPR010987">
    <property type="entry name" value="Glutathione-S-Trfase_C-like"/>
</dbReference>
<dbReference type="Pfam" id="PF13409">
    <property type="entry name" value="GST_N_2"/>
    <property type="match status" value="1"/>
</dbReference>
<keyword evidence="4" id="KW-1185">Reference proteome</keyword>
<dbReference type="CDD" id="cd03051">
    <property type="entry name" value="GST_N_GTT2_like"/>
    <property type="match status" value="1"/>
</dbReference>
<gene>
    <name evidence="3" type="ORF">ACFFGG_05295</name>
</gene>
<dbReference type="InterPro" id="IPR036249">
    <property type="entry name" value="Thioredoxin-like_sf"/>
</dbReference>
<comment type="caution">
    <text evidence="3">The sequence shown here is derived from an EMBL/GenBank/DDBJ whole genome shotgun (WGS) entry which is preliminary data.</text>
</comment>
<dbReference type="EMBL" id="JBHLTN010000007">
    <property type="protein sequence ID" value="MFC0591968.1"/>
    <property type="molecule type" value="Genomic_DNA"/>
</dbReference>
<name>A0ABV6PSB0_9BURK</name>